<dbReference type="Proteomes" id="UP000683360">
    <property type="component" value="Unassembled WGS sequence"/>
</dbReference>
<comment type="caution">
    <text evidence="7">The sequence shown here is derived from an EMBL/GenBank/DDBJ whole genome shotgun (WGS) entry which is preliminary data.</text>
</comment>
<dbReference type="GO" id="GO:0015232">
    <property type="term" value="F:heme transmembrane transporter activity"/>
    <property type="evidence" value="ECO:0007669"/>
    <property type="project" value="TreeGrafter"/>
</dbReference>
<feature type="transmembrane region" description="Helical" evidence="5">
    <location>
        <begin position="33"/>
        <end position="61"/>
    </location>
</feature>
<dbReference type="GO" id="GO:0097037">
    <property type="term" value="P:heme export"/>
    <property type="evidence" value="ECO:0007669"/>
    <property type="project" value="TreeGrafter"/>
</dbReference>
<proteinExistence type="predicted"/>
<dbReference type="InterPro" id="IPR049680">
    <property type="entry name" value="FLVCR1-2_SLC49-like"/>
</dbReference>
<dbReference type="PANTHER" id="PTHR10924:SF4">
    <property type="entry name" value="GH15861P"/>
    <property type="match status" value="1"/>
</dbReference>
<dbReference type="InterPro" id="IPR020846">
    <property type="entry name" value="MFS_dom"/>
</dbReference>
<feature type="transmembrane region" description="Helical" evidence="5">
    <location>
        <begin position="303"/>
        <end position="323"/>
    </location>
</feature>
<feature type="transmembrane region" description="Helical" evidence="5">
    <location>
        <begin position="422"/>
        <end position="443"/>
    </location>
</feature>
<dbReference type="PROSITE" id="PS50850">
    <property type="entry name" value="MFS"/>
    <property type="match status" value="1"/>
</dbReference>
<comment type="subcellular location">
    <subcellularLocation>
        <location evidence="1">Membrane</location>
        <topology evidence="1">Multi-pass membrane protein</topology>
    </subcellularLocation>
</comment>
<dbReference type="GO" id="GO:0020037">
    <property type="term" value="F:heme binding"/>
    <property type="evidence" value="ECO:0007669"/>
    <property type="project" value="TreeGrafter"/>
</dbReference>
<evidence type="ECO:0000256" key="1">
    <source>
        <dbReference type="ARBA" id="ARBA00004141"/>
    </source>
</evidence>
<feature type="domain" description="Major facilitator superfamily (MFS) profile" evidence="6">
    <location>
        <begin position="38"/>
        <end position="448"/>
    </location>
</feature>
<evidence type="ECO:0000256" key="5">
    <source>
        <dbReference type="SAM" id="Phobius"/>
    </source>
</evidence>
<dbReference type="GO" id="GO:0016020">
    <property type="term" value="C:membrane"/>
    <property type="evidence" value="ECO:0007669"/>
    <property type="project" value="UniProtKB-SubCell"/>
</dbReference>
<dbReference type="OrthoDB" id="422206at2759"/>
<feature type="transmembrane region" description="Helical" evidence="5">
    <location>
        <begin position="335"/>
        <end position="352"/>
    </location>
</feature>
<evidence type="ECO:0000256" key="4">
    <source>
        <dbReference type="ARBA" id="ARBA00023136"/>
    </source>
</evidence>
<evidence type="ECO:0000259" key="6">
    <source>
        <dbReference type="PROSITE" id="PS50850"/>
    </source>
</evidence>
<evidence type="ECO:0000313" key="7">
    <source>
        <dbReference type="EMBL" id="CAG2209012.1"/>
    </source>
</evidence>
<feature type="transmembrane region" description="Helical" evidence="5">
    <location>
        <begin position="266"/>
        <end position="291"/>
    </location>
</feature>
<evidence type="ECO:0000313" key="8">
    <source>
        <dbReference type="Proteomes" id="UP000683360"/>
    </source>
</evidence>
<dbReference type="PANTHER" id="PTHR10924">
    <property type="entry name" value="MAJOR FACILITATOR SUPERFAMILY PROTEIN-RELATED"/>
    <property type="match status" value="1"/>
</dbReference>
<dbReference type="EMBL" id="CAJPWZ010001128">
    <property type="protein sequence ID" value="CAG2209012.1"/>
    <property type="molecule type" value="Genomic_DNA"/>
</dbReference>
<protein>
    <submittedName>
        <fullName evidence="7">FLVCR</fullName>
    </submittedName>
</protein>
<dbReference type="InterPro" id="IPR036259">
    <property type="entry name" value="MFS_trans_sf"/>
</dbReference>
<keyword evidence="2 5" id="KW-0812">Transmembrane</keyword>
<keyword evidence="3 5" id="KW-1133">Transmembrane helix</keyword>
<dbReference type="InterPro" id="IPR011701">
    <property type="entry name" value="MFS"/>
</dbReference>
<feature type="transmembrane region" description="Helical" evidence="5">
    <location>
        <begin position="81"/>
        <end position="101"/>
    </location>
</feature>
<dbReference type="Pfam" id="PF07690">
    <property type="entry name" value="MFS_1"/>
    <property type="match status" value="1"/>
</dbReference>
<dbReference type="CDD" id="cd17398">
    <property type="entry name" value="MFS_FLVCR_like"/>
    <property type="match status" value="1"/>
</dbReference>
<sequence>MVTMSVQEKPMLLNGEVDNTKDQPESRLYKRRWIIIFVFSFYLSSNAFQWLSLNIIGDVILTFYNASLPEDELKRDMSLDWLSLIYMLTYVTLIFPSMWFLQKKGLRVSTLCGAFLNAIGAWIKVASVNSDRFGVLMFGQTMCAIAQVFTLSLPARIAAVWFGPNEVSTATAIGIFGIQIGHAMGFVVPPIIVPHSEIIEDIGQNLSTMFYISAGVSTIYFVVLIAVFRESPPLPPSKAQKKVLDLTKKQVHYGKSLLNFVKNRDFCLVCVSFAMNLGCSYAISTLLNPIILFYFKSHQKDAGFIGLTIILSGVVGSILSGLWLDRTKTFKGTTIGIYLISCIGMVVYTFILKLHRLWLVYVFAGFLGFFLTGYRPVGFQLAAEVTYPECEGTSSGLLNLAAEIIGIVSTIGMRALMTNVSIFAANATVCAALLVGTVLSAFIRPNYKRQAAGKEMHSKMEVEIAVEIDEKSKLNLDKT</sequence>
<feature type="transmembrane region" description="Helical" evidence="5">
    <location>
        <begin position="167"/>
        <end position="188"/>
    </location>
</feature>
<feature type="transmembrane region" description="Helical" evidence="5">
    <location>
        <begin position="208"/>
        <end position="228"/>
    </location>
</feature>
<keyword evidence="8" id="KW-1185">Reference proteome</keyword>
<dbReference type="Gene3D" id="1.20.1250.20">
    <property type="entry name" value="MFS general substrate transporter like domains"/>
    <property type="match status" value="2"/>
</dbReference>
<feature type="transmembrane region" description="Helical" evidence="5">
    <location>
        <begin position="133"/>
        <end position="155"/>
    </location>
</feature>
<gene>
    <name evidence="7" type="ORF">MEDL_23170</name>
</gene>
<name>A0A8S3RQK9_MYTED</name>
<accession>A0A8S3RQK9</accession>
<dbReference type="SUPFAM" id="SSF103473">
    <property type="entry name" value="MFS general substrate transporter"/>
    <property type="match status" value="1"/>
</dbReference>
<evidence type="ECO:0000256" key="3">
    <source>
        <dbReference type="ARBA" id="ARBA00022989"/>
    </source>
</evidence>
<dbReference type="AlphaFoldDB" id="A0A8S3RQK9"/>
<feature type="transmembrane region" description="Helical" evidence="5">
    <location>
        <begin position="358"/>
        <end position="377"/>
    </location>
</feature>
<organism evidence="7 8">
    <name type="scientific">Mytilus edulis</name>
    <name type="common">Blue mussel</name>
    <dbReference type="NCBI Taxonomy" id="6550"/>
    <lineage>
        <taxon>Eukaryota</taxon>
        <taxon>Metazoa</taxon>
        <taxon>Spiralia</taxon>
        <taxon>Lophotrochozoa</taxon>
        <taxon>Mollusca</taxon>
        <taxon>Bivalvia</taxon>
        <taxon>Autobranchia</taxon>
        <taxon>Pteriomorphia</taxon>
        <taxon>Mytilida</taxon>
        <taxon>Mytiloidea</taxon>
        <taxon>Mytilidae</taxon>
        <taxon>Mytilinae</taxon>
        <taxon>Mytilus</taxon>
    </lineage>
</organism>
<evidence type="ECO:0000256" key="2">
    <source>
        <dbReference type="ARBA" id="ARBA00022692"/>
    </source>
</evidence>
<reference evidence="7" key="1">
    <citation type="submission" date="2021-03" db="EMBL/GenBank/DDBJ databases">
        <authorList>
            <person name="Bekaert M."/>
        </authorList>
    </citation>
    <scope>NUCLEOTIDE SEQUENCE</scope>
</reference>
<keyword evidence="4 5" id="KW-0472">Membrane</keyword>